<protein>
    <recommendedName>
        <fullName evidence="3">Nuclease SbcCD subunit C</fullName>
    </recommendedName>
</protein>
<feature type="coiled-coil region" evidence="4">
    <location>
        <begin position="679"/>
        <end position="706"/>
    </location>
</feature>
<evidence type="ECO:0000256" key="1">
    <source>
        <dbReference type="ARBA" id="ARBA00006930"/>
    </source>
</evidence>
<dbReference type="Gene3D" id="3.40.50.300">
    <property type="entry name" value="P-loop containing nucleotide triphosphate hydrolases"/>
    <property type="match status" value="2"/>
</dbReference>
<feature type="coiled-coil region" evidence="4">
    <location>
        <begin position="545"/>
        <end position="572"/>
    </location>
</feature>
<feature type="coiled-coil region" evidence="4">
    <location>
        <begin position="615"/>
        <end position="649"/>
    </location>
</feature>
<feature type="compositionally biased region" description="Basic and acidic residues" evidence="5">
    <location>
        <begin position="468"/>
        <end position="485"/>
    </location>
</feature>
<dbReference type="EMBL" id="PKHA01000002">
    <property type="protein sequence ID" value="PKY99158.1"/>
    <property type="molecule type" value="Genomic_DNA"/>
</dbReference>
<name>A0A2I1KU85_9ACTO</name>
<dbReference type="PANTHER" id="PTHR32114">
    <property type="entry name" value="ABC TRANSPORTER ABCH.3"/>
    <property type="match status" value="1"/>
</dbReference>
<evidence type="ECO:0000256" key="2">
    <source>
        <dbReference type="ARBA" id="ARBA00011322"/>
    </source>
</evidence>
<dbReference type="SUPFAM" id="SSF52540">
    <property type="entry name" value="P-loop containing nucleoside triphosphate hydrolases"/>
    <property type="match status" value="1"/>
</dbReference>
<comment type="subunit">
    <text evidence="2">Heterodimer of SbcC and SbcD.</text>
</comment>
<dbReference type="RefSeq" id="WP_101637935.1">
    <property type="nucleotide sequence ID" value="NZ_JAWHHX010000004.1"/>
</dbReference>
<dbReference type="GO" id="GO:0006302">
    <property type="term" value="P:double-strand break repair"/>
    <property type="evidence" value="ECO:0007669"/>
    <property type="project" value="InterPro"/>
</dbReference>
<gene>
    <name evidence="7" type="ORF">CYJ26_03250</name>
</gene>
<feature type="region of interest" description="Disordered" evidence="5">
    <location>
        <begin position="228"/>
        <end position="262"/>
    </location>
</feature>
<dbReference type="Proteomes" id="UP000234778">
    <property type="component" value="Unassembled WGS sequence"/>
</dbReference>
<feature type="domain" description="Rad50/SbcC-type AAA" evidence="6">
    <location>
        <begin position="5"/>
        <end position="188"/>
    </location>
</feature>
<dbReference type="Pfam" id="PF13558">
    <property type="entry name" value="SbcC_Walker_B"/>
    <property type="match status" value="1"/>
</dbReference>
<comment type="similarity">
    <text evidence="1">Belongs to the SMC family. SbcC subfamily.</text>
</comment>
<accession>A0A2I1KU85</accession>
<keyword evidence="4" id="KW-0175">Coiled coil</keyword>
<comment type="caution">
    <text evidence="7">The sequence shown here is derived from an EMBL/GenBank/DDBJ whole genome shotgun (WGS) entry which is preliminary data.</text>
</comment>
<dbReference type="InterPro" id="IPR038729">
    <property type="entry name" value="Rad50/SbcC_AAA"/>
</dbReference>
<sequence length="1070" mass="115251">MRLHRLTMTAVGPYPGTEVIDFDRFAVSGRFLLTGPTGAGKTTIIDAIVFALYGDVAGDKDSSKDRIRSRLAGPGTETVVELVFSTSAGTYRVRRTPAYERLKLRGSGTTTQKASLKVWRLTDPAGRPSQDAALRPDEAGAELLRAIGLSREQFTQTIVLPQGKFATFLRASSDERHKLLRDVFGTRVYDELQEELRRRSLAARGQVEQSHQRLLAAAEAFAEVISPEEADQHSPERTASQQAGASEASPSPSAPEEAEALHPTAAERLRRAVEAATPGQEVIIEITSSVTGQTAARLREAQDEVACAQRRRETARGALDKAQALTELLAQRRALLQAHDELEAGAQDAALTARTLELAQRAASVAVMVERARKDAEAASQVLTQEPGQQPQDEATTVLLAQALSECEQTLGTVRDWDQVAHAPQPGTALQLPASDRLLAHLEAQAREQRNQAAALAEAEATESQVSGRREHLDALRQEQERQSEQTEQTRQALASLPQRGEQLRALLATAHQAQERLPDLRSAYEAAGRRAEAAEQAQPVSTALAQARKCAEQARKEADAVEKQAHALRSAWINATSASLVGELSPGQPCPVCGSSEHPHPASAVAEPVSRADLDAADQSSARARQNLEAARAEVTALQARLTQLSAAAEGRSPEQAAAQLTAARTALTGAQEEAEPRTRLQEELDSLTARESELRQQLSEHKEAAAATAATLASEQQALDRDLEQIATARGTYTTVASRRAELGRLAQVAEALTAHWRTIGALVQTSRSSQQDLAGEMTKAGFSSRTGLEAARRSEAEVKHLSSLVRERDAEAARVRAGLARPEISMLTGQEEPGLEQARTVLAEAEQAWQSAVSQHASVQAQTESVRTRARRLRQAAADLTTVVGDNAALLHVAALAAGENPEATPLATWVLTERFKDVLTFANHRLETMSGGRYELIQVDEEKNSARRRGLGMGVLDRLGGERTRDPRTLSGGETFYVSLALALALADVVATESGGILMETLFVDEGFGSLDPQTLQDVLNELGQLQQGGRTVGIVSHVEELRRQIPDQVRVTATPEGSRLTVVAS</sequence>
<dbReference type="GO" id="GO:0016887">
    <property type="term" value="F:ATP hydrolysis activity"/>
    <property type="evidence" value="ECO:0007669"/>
    <property type="project" value="InterPro"/>
</dbReference>
<dbReference type="InterPro" id="IPR027417">
    <property type="entry name" value="P-loop_NTPase"/>
</dbReference>
<feature type="region of interest" description="Disordered" evidence="5">
    <location>
        <begin position="450"/>
        <end position="493"/>
    </location>
</feature>
<feature type="compositionally biased region" description="Low complexity" evidence="5">
    <location>
        <begin position="239"/>
        <end position="255"/>
    </location>
</feature>
<evidence type="ECO:0000313" key="7">
    <source>
        <dbReference type="EMBL" id="PKY99158.1"/>
    </source>
</evidence>
<dbReference type="AlphaFoldDB" id="A0A2I1KU85"/>
<dbReference type="Pfam" id="PF13476">
    <property type="entry name" value="AAA_23"/>
    <property type="match status" value="1"/>
</dbReference>
<organism evidence="7 8">
    <name type="scientific">Actinomyces urogenitalis</name>
    <dbReference type="NCBI Taxonomy" id="103621"/>
    <lineage>
        <taxon>Bacteria</taxon>
        <taxon>Bacillati</taxon>
        <taxon>Actinomycetota</taxon>
        <taxon>Actinomycetes</taxon>
        <taxon>Actinomycetales</taxon>
        <taxon>Actinomycetaceae</taxon>
        <taxon>Actinomyces</taxon>
    </lineage>
</organism>
<evidence type="ECO:0000256" key="4">
    <source>
        <dbReference type="SAM" id="Coils"/>
    </source>
</evidence>
<dbReference type="PANTHER" id="PTHR32114:SF2">
    <property type="entry name" value="ABC TRANSPORTER ABCH.3"/>
    <property type="match status" value="1"/>
</dbReference>
<evidence type="ECO:0000256" key="5">
    <source>
        <dbReference type="SAM" id="MobiDB-lite"/>
    </source>
</evidence>
<reference evidence="7 8" key="1">
    <citation type="submission" date="2017-12" db="EMBL/GenBank/DDBJ databases">
        <title>Phylogenetic diversity of female urinary microbiome.</title>
        <authorList>
            <person name="Thomas-White K."/>
            <person name="Wolfe A.J."/>
        </authorList>
    </citation>
    <scope>NUCLEOTIDE SEQUENCE [LARGE SCALE GENOMIC DNA]</scope>
    <source>
        <strain evidence="7 8">UMB0319</strain>
    </source>
</reference>
<evidence type="ECO:0000313" key="8">
    <source>
        <dbReference type="Proteomes" id="UP000234778"/>
    </source>
</evidence>
<evidence type="ECO:0000259" key="6">
    <source>
        <dbReference type="Pfam" id="PF13476"/>
    </source>
</evidence>
<proteinExistence type="inferred from homology"/>
<evidence type="ECO:0000256" key="3">
    <source>
        <dbReference type="ARBA" id="ARBA00013368"/>
    </source>
</evidence>